<name>A0ABV2B7Q4_9LACO</name>
<dbReference type="Proteomes" id="UP001434419">
    <property type="component" value="Unassembled WGS sequence"/>
</dbReference>
<protein>
    <recommendedName>
        <fullName evidence="3">Transposase</fullName>
    </recommendedName>
</protein>
<keyword evidence="2" id="KW-1185">Reference proteome</keyword>
<gene>
    <name evidence="1" type="ORF">ABVC42_04990</name>
</gene>
<evidence type="ECO:0000313" key="2">
    <source>
        <dbReference type="Proteomes" id="UP001434419"/>
    </source>
</evidence>
<dbReference type="EMBL" id="JBETVU010000012">
    <property type="protein sequence ID" value="MES5149282.1"/>
    <property type="molecule type" value="Genomic_DNA"/>
</dbReference>
<comment type="caution">
    <text evidence="1">The sequence shown here is derived from an EMBL/GenBank/DDBJ whole genome shotgun (WGS) entry which is preliminary data.</text>
</comment>
<dbReference type="RefSeq" id="WP_005728342.1">
    <property type="nucleotide sequence ID" value="NZ_CP114552.1"/>
</dbReference>
<sequence length="46" mass="5515">MIYVKHGHGKWVRKDLDVLNPINQIREVANYIKRRHSKIIKKLFAS</sequence>
<evidence type="ECO:0008006" key="3">
    <source>
        <dbReference type="Google" id="ProtNLM"/>
    </source>
</evidence>
<reference evidence="1" key="1">
    <citation type="submission" date="2024-06" db="EMBL/GenBank/DDBJ databases">
        <title>Vaginal Lactobacillus fatty acid response mechanisms reveal a metabolite-targeted strategy for bacterial vaginosis treatment.</title>
        <authorList>
            <person name="Zhu M."/>
            <person name="Blainey P.C."/>
            <person name="Bloom S.M."/>
            <person name="Kwon D.S."/>
        </authorList>
    </citation>
    <scope>NUCLEOTIDE SEQUENCE</scope>
    <source>
        <strain evidence="1">194_F1_1</strain>
    </source>
</reference>
<proteinExistence type="predicted"/>
<evidence type="ECO:0000313" key="1">
    <source>
        <dbReference type="EMBL" id="MES5149282.1"/>
    </source>
</evidence>
<organism evidence="1 2">
    <name type="scientific">Lactobacillus crispatus</name>
    <dbReference type="NCBI Taxonomy" id="47770"/>
    <lineage>
        <taxon>Bacteria</taxon>
        <taxon>Bacillati</taxon>
        <taxon>Bacillota</taxon>
        <taxon>Bacilli</taxon>
        <taxon>Lactobacillales</taxon>
        <taxon>Lactobacillaceae</taxon>
        <taxon>Lactobacillus</taxon>
    </lineage>
</organism>
<accession>A0ABV2B7Q4</accession>